<evidence type="ECO:0000256" key="1">
    <source>
        <dbReference type="ARBA" id="ARBA00022527"/>
    </source>
</evidence>
<evidence type="ECO:0000256" key="4">
    <source>
        <dbReference type="PROSITE-ProRule" id="PRU10141"/>
    </source>
</evidence>
<dbReference type="EMBL" id="BAAFRS010000082">
    <property type="protein sequence ID" value="GAB1221621.1"/>
    <property type="molecule type" value="Genomic_DNA"/>
</dbReference>
<dbReference type="Gene3D" id="1.10.510.10">
    <property type="entry name" value="Transferase(Phosphotransferase) domain 1"/>
    <property type="match status" value="1"/>
</dbReference>
<protein>
    <recommendedName>
        <fullName evidence="6">Protein kinase domain-containing protein</fullName>
    </recommendedName>
</protein>
<dbReference type="InterPro" id="IPR001245">
    <property type="entry name" value="Ser-Thr/Tyr_kinase_cat_dom"/>
</dbReference>
<dbReference type="PROSITE" id="PS00107">
    <property type="entry name" value="PROTEIN_KINASE_ATP"/>
    <property type="match status" value="1"/>
</dbReference>
<dbReference type="Pfam" id="PF07714">
    <property type="entry name" value="PK_Tyr_Ser-Thr"/>
    <property type="match status" value="1"/>
</dbReference>
<dbReference type="InterPro" id="IPR006212">
    <property type="entry name" value="Furin_repeat"/>
</dbReference>
<keyword evidence="5" id="KW-0472">Membrane</keyword>
<dbReference type="PANTHER" id="PTHR45756:SF1">
    <property type="entry name" value="PROTEIN KINASE DOMAIN CONTAINING PROTEIN"/>
    <property type="match status" value="1"/>
</dbReference>
<keyword evidence="2 4" id="KW-0547">Nucleotide-binding</keyword>
<dbReference type="SMART" id="SM00220">
    <property type="entry name" value="S_TKc"/>
    <property type="match status" value="1"/>
</dbReference>
<sequence length="1348" mass="154830">MFLLLILLTYLSHATQMVSWYDYFTGKFVISELSQTHFNCKTTYYDLRSNQNEYRSYSGCESCNDNELLIMNVFQKDNRLYGINSFCSSSWCSIIPECGIYDYHTCECIACQLNYFLPIENPHQCLHLSKFSGCTSADGVFCNTCKDPKHVPNQLTHTCQIPDSSCSAIEYSYCSSCTDGYEFNLTSGQCESYLETVCKEHCISCTGTPYSCHCENGYTSQNDPTTGNVKCLDLKGYDYECQNDQCTSCSANHQLCWTGFTKTPNRMCVPFKYNYHCKIFNSGSCYQCEDNYYIINFNNNAQCLSIIQHPIPHCKIYILQRSNYQGCSICEDGYYSFIDTNLGLIICEQVDDFKPELSFSSFCMEYYLINSDTHQYECKTCGIGYYPQRMFCSRCEYHCIQCISESQCLQCEIGYFVNNGKCEKMEFENIESFCLSIDEIYGCLECSNSNSYGNCDNCPLNCDKCSIDSNGIKNCSLCSSNYELYNGECVSSSLLHCKSYDFIQHICRKCDDGYYNYNGECTICPEGCEFCYLNEKQQVSCNKCSKGYYKKINNDNILCNLTINNCKIYQEDYCIECENGYYLDNINECILAPSHCLKYDIDNNKCIVCDSNTNNINGICLEYEQCEINNTLGTTNEYFKINDNCKYFDRSSNKCNDCIKNYHVGANGDCIQNNIEELKMDLNEHCLSYTSSGCSRCIDSYYFNYQTKQCEVCHNSCKHCSGPSSTECTTCDSSHFFLNGSCENNEELKNKCNIIIGVENSKICLSCKEGFVKQGFECNECPKNCSSCYDQEHCFECKESFYLKNSLCYSYNQLTHCTEKTKNGCSVCENGYYLNDNNECEKCNSHCIECTLTHCKQCENEYVLQNGINCVYYQSIDHCIKSIDSKCSKCKGMNKPDSKGETCVSSLNYGLIIGVPLICVLIIIILSALLVYYFINLHFIHYFNKKQGVIPQPISMFSVEFYDNEYHKDIRYNYTTITSDNELEVGNTSSIDIVVGNFNRYKTYEVHLATPIDDIKCSFSHKPECADIPPKKAVVFTIFIKPLICCCITHTLGIIIKRKRSDIVIPVKLHLFTQLDCSLDPDEIIEQKQIGEGTFGSVFKGMFRGHTVAIKRLKISTTDESISEFNKEVELLDKFRCPQIVYFYGAVFNPKRLTIVMEFAPYKSLKSMINNEPSEKISFKLRAKILCDCAKGLMYLHNNHIIHRDVKSDNILLFDLNLEAPVRAKLTDFGSSRSITLAQSNMTFTKGIGTPIYMAPDLLNNKRYDEKIDVFSFAVVMYESYIWGDVYPEKEFPYIWNIASFIADGKRRPKIVTMEEWFWELINLGWNQNPKERITMEQIVLEFEKHGY</sequence>
<keyword evidence="1" id="KW-0723">Serine/threonine-protein kinase</keyword>
<feature type="transmembrane region" description="Helical" evidence="5">
    <location>
        <begin position="909"/>
        <end position="935"/>
    </location>
</feature>
<dbReference type="CDD" id="cd13999">
    <property type="entry name" value="STKc_MAP3K-like"/>
    <property type="match status" value="1"/>
</dbReference>
<dbReference type="PANTHER" id="PTHR45756">
    <property type="entry name" value="PALMITOYLTRANSFERASE"/>
    <property type="match status" value="1"/>
</dbReference>
<dbReference type="Gene3D" id="3.30.200.20">
    <property type="entry name" value="Phosphorylase Kinase, domain 1"/>
    <property type="match status" value="1"/>
</dbReference>
<proteinExistence type="predicted"/>
<keyword evidence="5" id="KW-1133">Transmembrane helix</keyword>
<feature type="binding site" evidence="4">
    <location>
        <position position="1111"/>
    </location>
    <ligand>
        <name>ATP</name>
        <dbReference type="ChEBI" id="CHEBI:30616"/>
    </ligand>
</feature>
<keyword evidence="3 4" id="KW-0067">ATP-binding</keyword>
<dbReference type="CDD" id="cd00064">
    <property type="entry name" value="FU"/>
    <property type="match status" value="1"/>
</dbReference>
<dbReference type="InterPro" id="IPR009030">
    <property type="entry name" value="Growth_fac_rcpt_cys_sf"/>
</dbReference>
<evidence type="ECO:0000256" key="5">
    <source>
        <dbReference type="SAM" id="Phobius"/>
    </source>
</evidence>
<dbReference type="InterPro" id="IPR008271">
    <property type="entry name" value="Ser/Thr_kinase_AS"/>
</dbReference>
<keyword evidence="8" id="KW-1185">Reference proteome</keyword>
<evidence type="ECO:0000259" key="6">
    <source>
        <dbReference type="PROSITE" id="PS50011"/>
    </source>
</evidence>
<dbReference type="Proteomes" id="UP001628156">
    <property type="component" value="Unassembled WGS sequence"/>
</dbReference>
<dbReference type="SMART" id="SM00261">
    <property type="entry name" value="FU"/>
    <property type="match status" value="6"/>
</dbReference>
<dbReference type="PROSITE" id="PS50011">
    <property type="entry name" value="PROTEIN_KINASE_DOM"/>
    <property type="match status" value="1"/>
</dbReference>
<feature type="domain" description="Protein kinase" evidence="6">
    <location>
        <begin position="1084"/>
        <end position="1348"/>
    </location>
</feature>
<organism evidence="7 8">
    <name type="scientific">Entamoeba nuttalli</name>
    <dbReference type="NCBI Taxonomy" id="412467"/>
    <lineage>
        <taxon>Eukaryota</taxon>
        <taxon>Amoebozoa</taxon>
        <taxon>Evosea</taxon>
        <taxon>Archamoebae</taxon>
        <taxon>Mastigamoebida</taxon>
        <taxon>Entamoebidae</taxon>
        <taxon>Entamoeba</taxon>
    </lineage>
</organism>
<keyword evidence="1" id="KW-0808">Transferase</keyword>
<comment type="caution">
    <text evidence="7">The sequence shown here is derived from an EMBL/GenBank/DDBJ whole genome shotgun (WGS) entry which is preliminary data.</text>
</comment>
<reference evidence="7 8" key="1">
    <citation type="journal article" date="2019" name="PLoS Negl. Trop. Dis.">
        <title>Whole genome sequencing of Entamoeba nuttalli reveals mammalian host-related molecular signatures and a novel octapeptide-repeat surface protein.</title>
        <authorList>
            <person name="Tanaka M."/>
            <person name="Makiuchi T."/>
            <person name="Komiyama T."/>
            <person name="Shiina T."/>
            <person name="Osaki K."/>
            <person name="Tachibana H."/>
        </authorList>
    </citation>
    <scope>NUCLEOTIDE SEQUENCE [LARGE SCALE GENOMIC DNA]</scope>
    <source>
        <strain evidence="7 8">P19-061405</strain>
    </source>
</reference>
<dbReference type="InterPro" id="IPR000719">
    <property type="entry name" value="Prot_kinase_dom"/>
</dbReference>
<keyword evidence="1" id="KW-0418">Kinase</keyword>
<dbReference type="SUPFAM" id="SSF56112">
    <property type="entry name" value="Protein kinase-like (PK-like)"/>
    <property type="match status" value="1"/>
</dbReference>
<evidence type="ECO:0000256" key="3">
    <source>
        <dbReference type="ARBA" id="ARBA00022840"/>
    </source>
</evidence>
<dbReference type="PROSITE" id="PS00108">
    <property type="entry name" value="PROTEIN_KINASE_ST"/>
    <property type="match status" value="1"/>
</dbReference>
<gene>
    <name evidence="7" type="ORF">ENUP19_0082G0162</name>
</gene>
<evidence type="ECO:0000313" key="7">
    <source>
        <dbReference type="EMBL" id="GAB1221621.1"/>
    </source>
</evidence>
<dbReference type="SUPFAM" id="SSF57184">
    <property type="entry name" value="Growth factor receptor domain"/>
    <property type="match status" value="6"/>
</dbReference>
<dbReference type="InterPro" id="IPR011009">
    <property type="entry name" value="Kinase-like_dom_sf"/>
</dbReference>
<evidence type="ECO:0000256" key="2">
    <source>
        <dbReference type="ARBA" id="ARBA00022741"/>
    </source>
</evidence>
<dbReference type="InterPro" id="IPR053215">
    <property type="entry name" value="TKL_Ser/Thr_kinase"/>
</dbReference>
<evidence type="ECO:0000313" key="8">
    <source>
        <dbReference type="Proteomes" id="UP001628156"/>
    </source>
</evidence>
<dbReference type="InterPro" id="IPR017441">
    <property type="entry name" value="Protein_kinase_ATP_BS"/>
</dbReference>
<name>A0ABQ0DFI1_9EUKA</name>
<accession>A0ABQ0DFI1</accession>
<keyword evidence="5" id="KW-0812">Transmembrane</keyword>